<dbReference type="Pfam" id="PF26613">
    <property type="entry name" value="DUF8193"/>
    <property type="match status" value="1"/>
</dbReference>
<name>A0A943DTX1_BACT4</name>
<feature type="domain" description="DUF8195" evidence="4">
    <location>
        <begin position="356"/>
        <end position="561"/>
    </location>
</feature>
<evidence type="ECO:0000313" key="6">
    <source>
        <dbReference type="Proteomes" id="UP000782901"/>
    </source>
</evidence>
<comment type="caution">
    <text evidence="5">The sequence shown here is derived from an EMBL/GenBank/DDBJ whole genome shotgun (WGS) entry which is preliminary data.</text>
</comment>
<feature type="signal peptide" evidence="1">
    <location>
        <begin position="1"/>
        <end position="27"/>
    </location>
</feature>
<dbReference type="InterPro" id="IPR058507">
    <property type="entry name" value="DUF8194"/>
</dbReference>
<dbReference type="AlphaFoldDB" id="A0A943DTX1"/>
<evidence type="ECO:0000259" key="3">
    <source>
        <dbReference type="Pfam" id="PF26614"/>
    </source>
</evidence>
<dbReference type="InterPro" id="IPR058506">
    <property type="entry name" value="DUF8193"/>
</dbReference>
<keyword evidence="1" id="KW-0732">Signal</keyword>
<evidence type="ECO:0000259" key="2">
    <source>
        <dbReference type="Pfam" id="PF26613"/>
    </source>
</evidence>
<dbReference type="EMBL" id="JAGZEE010000043">
    <property type="protein sequence ID" value="MBS5413120.1"/>
    <property type="molecule type" value="Genomic_DNA"/>
</dbReference>
<accession>A0A943DTX1</accession>
<dbReference type="Proteomes" id="UP000782901">
    <property type="component" value="Unassembled WGS sequence"/>
</dbReference>
<proteinExistence type="predicted"/>
<dbReference type="Pfam" id="PF26615">
    <property type="entry name" value="DUF8195"/>
    <property type="match status" value="1"/>
</dbReference>
<dbReference type="Pfam" id="PF26614">
    <property type="entry name" value="DUF8194"/>
    <property type="match status" value="1"/>
</dbReference>
<evidence type="ECO:0000256" key="1">
    <source>
        <dbReference type="SAM" id="SignalP"/>
    </source>
</evidence>
<reference evidence="5" key="1">
    <citation type="submission" date="2021-02" db="EMBL/GenBank/DDBJ databases">
        <title>Infant gut strain persistence is associated with maternal origin, phylogeny, and functional potential including surface adhesion and iron acquisition.</title>
        <authorList>
            <person name="Lou Y.C."/>
        </authorList>
    </citation>
    <scope>NUCLEOTIDE SEQUENCE</scope>
    <source>
        <strain evidence="5">L3_082_243G1_dasL3_082_243G1_maxbin2.maxbin.015s ta_sub</strain>
    </source>
</reference>
<dbReference type="InterPro" id="IPR058508">
    <property type="entry name" value="DUF8195"/>
</dbReference>
<protein>
    <submittedName>
        <fullName evidence="5">Uncharacterized protein</fullName>
    </submittedName>
</protein>
<sequence length="566" mass="62433">MMYLKRLLAFLCCFTLVFCLFPSSAFATGGNGNIDGGGGSMGHGTSSNFWNSGNDGVRITVVDASSGTAVSSPLDFSNRTQKTSLLHFGKVNKLQYLGGAGLSLQSGVAYSCIRPTQSMPTIVSSKGQSNIEAIKRYFCSEYACMMVAQAAGVDYERMIAGEYKLLIEPIAYFTHNGQYYCMTATEAGLYDQMSGGNLRKTMTSLTHKNLPLSMFLEFSDLGISAWTGSTTGKQNNSDIISTLGVGIVWFDEAPPEGEIEAPDVEYRVDTDVITAVTLRTDQDLTPDNPASVTFHILGTTYRVNDIVIPAGDSQVVWVKWHTPSTPQTVTITVSVSGAYTAQDTFVAKIVDLNEHIPPDPVATDTNPGYSVPPLPSKTQKLTANWGVWSCYWVPVWVWCDHGEDGGHWVDEGYWEYEYTGYSASISGEMSLMPDDIVPTASGKTMKSGYGVKTEVRATLSTDAPTSHITYPQTAFSVFPEFQYQTYLRLLQRSGGQSAKFIFKPNEFSTYDRTVHFTPLWFPDATDYTIYTQVWDTWTPDGMLSINLNDYVSIQGSLYDDWYTNRE</sequence>
<feature type="domain" description="DUF8194" evidence="3">
    <location>
        <begin position="262"/>
        <end position="351"/>
    </location>
</feature>
<evidence type="ECO:0000313" key="5">
    <source>
        <dbReference type="EMBL" id="MBS5413120.1"/>
    </source>
</evidence>
<gene>
    <name evidence="5" type="ORF">KHY35_20835</name>
</gene>
<feature type="domain" description="DUF8193" evidence="2">
    <location>
        <begin position="30"/>
        <end position="249"/>
    </location>
</feature>
<organism evidence="5 6">
    <name type="scientific">Bacteroides thetaiotaomicron</name>
    <dbReference type="NCBI Taxonomy" id="818"/>
    <lineage>
        <taxon>Bacteria</taxon>
        <taxon>Pseudomonadati</taxon>
        <taxon>Bacteroidota</taxon>
        <taxon>Bacteroidia</taxon>
        <taxon>Bacteroidales</taxon>
        <taxon>Bacteroidaceae</taxon>
        <taxon>Bacteroides</taxon>
    </lineage>
</organism>
<evidence type="ECO:0000259" key="4">
    <source>
        <dbReference type="Pfam" id="PF26615"/>
    </source>
</evidence>
<feature type="chain" id="PRO_5037234876" evidence="1">
    <location>
        <begin position="28"/>
        <end position="566"/>
    </location>
</feature>